<evidence type="ECO:0000259" key="2">
    <source>
        <dbReference type="Pfam" id="PF00534"/>
    </source>
</evidence>
<feature type="domain" description="Glycosyl transferase family 1" evidence="2">
    <location>
        <begin position="183"/>
        <end position="345"/>
    </location>
</feature>
<protein>
    <submittedName>
        <fullName evidence="4">Glycosyltransferase family 4 protein</fullName>
    </submittedName>
</protein>
<evidence type="ECO:0000313" key="5">
    <source>
        <dbReference type="Proteomes" id="UP000625316"/>
    </source>
</evidence>
<name>A0A928Z426_9CYAN</name>
<dbReference type="PANTHER" id="PTHR46401:SF2">
    <property type="entry name" value="GLYCOSYLTRANSFERASE WBBK-RELATED"/>
    <property type="match status" value="1"/>
</dbReference>
<dbReference type="InterPro" id="IPR001296">
    <property type="entry name" value="Glyco_trans_1"/>
</dbReference>
<dbReference type="EMBL" id="JADEXQ010000039">
    <property type="protein sequence ID" value="MBE9030602.1"/>
    <property type="molecule type" value="Genomic_DNA"/>
</dbReference>
<proteinExistence type="predicted"/>
<dbReference type="PANTHER" id="PTHR46401">
    <property type="entry name" value="GLYCOSYLTRANSFERASE WBBK-RELATED"/>
    <property type="match status" value="1"/>
</dbReference>
<dbReference type="Gene3D" id="3.40.50.2000">
    <property type="entry name" value="Glycogen Phosphorylase B"/>
    <property type="match status" value="2"/>
</dbReference>
<dbReference type="InterPro" id="IPR028098">
    <property type="entry name" value="Glyco_trans_4-like_N"/>
</dbReference>
<keyword evidence="5" id="KW-1185">Reference proteome</keyword>
<dbReference type="GO" id="GO:0009103">
    <property type="term" value="P:lipopolysaccharide biosynthetic process"/>
    <property type="evidence" value="ECO:0007669"/>
    <property type="project" value="TreeGrafter"/>
</dbReference>
<gene>
    <name evidence="4" type="ORF">IQ266_12760</name>
</gene>
<dbReference type="RefSeq" id="WP_264325432.1">
    <property type="nucleotide sequence ID" value="NZ_JADEXQ010000039.1"/>
</dbReference>
<organism evidence="4 5">
    <name type="scientific">Romeriopsis navalis LEGE 11480</name>
    <dbReference type="NCBI Taxonomy" id="2777977"/>
    <lineage>
        <taxon>Bacteria</taxon>
        <taxon>Bacillati</taxon>
        <taxon>Cyanobacteriota</taxon>
        <taxon>Cyanophyceae</taxon>
        <taxon>Leptolyngbyales</taxon>
        <taxon>Leptolyngbyaceae</taxon>
        <taxon>Romeriopsis</taxon>
        <taxon>Romeriopsis navalis</taxon>
    </lineage>
</organism>
<dbReference type="Pfam" id="PF00534">
    <property type="entry name" value="Glycos_transf_1"/>
    <property type="match status" value="1"/>
</dbReference>
<dbReference type="Pfam" id="PF13439">
    <property type="entry name" value="Glyco_transf_4"/>
    <property type="match status" value="1"/>
</dbReference>
<sequence>MINLAYDHQAFCLSPYGGITRYVYELASRSASLDSFDVKILAGLYTNNYVKRDQKSIVRGLQIPTVPKTAQVLRLINSGLVGAYLQYKTPNIVHETYYSQRRIAPKSCQTVLTVYDMIHEKFGHMMPRREQRIVDAKRSAIERADHIICISEQTKRDLIETFDVIPEKLSVVHLGFSLTQNKNSDSLPIVGQPYILYVGSRRSYKNFSGLVHAYAASKEINQDIALVCFGSQAFSDSERELFQELGLNQNQVIHLSGDDNVLGHLYANAEAFIYPSLYEGFGIPPLEAMSFDCPVICSNGGSIPEIVGDAGVYFDPNSLSSIVNSLKMVLLSPLKQANLVELGKQRLTRFSWEKCAIETQNIYQGLLAKN</sequence>
<feature type="domain" description="Glycosyltransferase subfamily 4-like N-terminal" evidence="3">
    <location>
        <begin position="16"/>
        <end position="178"/>
    </location>
</feature>
<reference evidence="4" key="1">
    <citation type="submission" date="2020-10" db="EMBL/GenBank/DDBJ databases">
        <authorList>
            <person name="Castelo-Branco R."/>
            <person name="Eusebio N."/>
            <person name="Adriana R."/>
            <person name="Vieira A."/>
            <person name="Brugerolle De Fraissinette N."/>
            <person name="Rezende De Castro R."/>
            <person name="Schneider M.P."/>
            <person name="Vasconcelos V."/>
            <person name="Leao P.N."/>
        </authorList>
    </citation>
    <scope>NUCLEOTIDE SEQUENCE</scope>
    <source>
        <strain evidence="4">LEGE 11480</strain>
    </source>
</reference>
<comment type="caution">
    <text evidence="4">The sequence shown here is derived from an EMBL/GenBank/DDBJ whole genome shotgun (WGS) entry which is preliminary data.</text>
</comment>
<dbReference type="GO" id="GO:0016757">
    <property type="term" value="F:glycosyltransferase activity"/>
    <property type="evidence" value="ECO:0007669"/>
    <property type="project" value="InterPro"/>
</dbReference>
<dbReference type="CDD" id="cd03809">
    <property type="entry name" value="GT4_MtfB-like"/>
    <property type="match status" value="1"/>
</dbReference>
<evidence type="ECO:0000259" key="3">
    <source>
        <dbReference type="Pfam" id="PF13439"/>
    </source>
</evidence>
<evidence type="ECO:0000313" key="4">
    <source>
        <dbReference type="EMBL" id="MBE9030602.1"/>
    </source>
</evidence>
<dbReference type="SUPFAM" id="SSF53756">
    <property type="entry name" value="UDP-Glycosyltransferase/glycogen phosphorylase"/>
    <property type="match status" value="1"/>
</dbReference>
<dbReference type="Proteomes" id="UP000625316">
    <property type="component" value="Unassembled WGS sequence"/>
</dbReference>
<dbReference type="AlphaFoldDB" id="A0A928Z426"/>
<evidence type="ECO:0000256" key="1">
    <source>
        <dbReference type="ARBA" id="ARBA00022679"/>
    </source>
</evidence>
<accession>A0A928Z426</accession>
<keyword evidence="1" id="KW-0808">Transferase</keyword>